<dbReference type="GO" id="GO:0003682">
    <property type="term" value="F:chromatin binding"/>
    <property type="evidence" value="ECO:0007669"/>
    <property type="project" value="TreeGrafter"/>
</dbReference>
<dbReference type="SMART" id="SM00487">
    <property type="entry name" value="DEXDc"/>
    <property type="match status" value="1"/>
</dbReference>
<feature type="compositionally biased region" description="Low complexity" evidence="10">
    <location>
        <begin position="2743"/>
        <end position="2756"/>
    </location>
</feature>
<evidence type="ECO:0008006" key="17">
    <source>
        <dbReference type="Google" id="ProtNLM"/>
    </source>
</evidence>
<feature type="region of interest" description="Disordered" evidence="10">
    <location>
        <begin position="2267"/>
        <end position="2290"/>
    </location>
</feature>
<reference evidence="15" key="1">
    <citation type="submission" date="2023-06" db="EMBL/GenBank/DDBJ databases">
        <title>Reference genome for the Northern bat (Eptesicus nilssonii), a most northern bat species.</title>
        <authorList>
            <person name="Laine V.N."/>
            <person name="Pulliainen A.T."/>
            <person name="Lilley T.M."/>
        </authorList>
    </citation>
    <scope>NUCLEOTIDE SEQUENCE</scope>
    <source>
        <strain evidence="15">BLF_Eptnil</strain>
        <tissue evidence="15">Kidney</tissue>
    </source>
</reference>
<feature type="compositionally biased region" description="Low complexity" evidence="10">
    <location>
        <begin position="1502"/>
        <end position="1536"/>
    </location>
</feature>
<dbReference type="FunFam" id="3.40.50.300:FF:001674">
    <property type="entry name" value="E1A-binding protein p400 isoform X7"/>
    <property type="match status" value="1"/>
</dbReference>
<feature type="region of interest" description="Disordered" evidence="10">
    <location>
        <begin position="2774"/>
        <end position="2817"/>
    </location>
</feature>
<evidence type="ECO:0000256" key="9">
    <source>
        <dbReference type="SAM" id="Coils"/>
    </source>
</evidence>
<evidence type="ECO:0000256" key="6">
    <source>
        <dbReference type="ARBA" id="ARBA00022853"/>
    </source>
</evidence>
<feature type="region of interest" description="Disordered" evidence="10">
    <location>
        <begin position="1672"/>
        <end position="1694"/>
    </location>
</feature>
<dbReference type="SUPFAM" id="SSF52540">
    <property type="entry name" value="P-loop containing nucleoside triphosphate hydrolases"/>
    <property type="match status" value="2"/>
</dbReference>
<gene>
    <name evidence="15" type="ORF">QTO34_011789</name>
</gene>
<dbReference type="InterPro" id="IPR031575">
    <property type="entry name" value="EP400_N"/>
</dbReference>
<dbReference type="InterPro" id="IPR001650">
    <property type="entry name" value="Helicase_C-like"/>
</dbReference>
<feature type="region of interest" description="Disordered" evidence="10">
    <location>
        <begin position="123"/>
        <end position="154"/>
    </location>
</feature>
<feature type="region of interest" description="Disordered" evidence="10">
    <location>
        <begin position="282"/>
        <end position="351"/>
    </location>
</feature>
<feature type="region of interest" description="Disordered" evidence="10">
    <location>
        <begin position="531"/>
        <end position="762"/>
    </location>
</feature>
<dbReference type="Pfam" id="PF07529">
    <property type="entry name" value="HSA"/>
    <property type="match status" value="1"/>
</dbReference>
<feature type="compositionally biased region" description="Pro residues" evidence="10">
    <location>
        <begin position="627"/>
        <end position="643"/>
    </location>
</feature>
<keyword evidence="16" id="KW-1185">Reference proteome</keyword>
<feature type="region of interest" description="Disordered" evidence="10">
    <location>
        <begin position="1464"/>
        <end position="1569"/>
    </location>
</feature>
<feature type="compositionally biased region" description="Pro residues" evidence="10">
    <location>
        <begin position="1680"/>
        <end position="1693"/>
    </location>
</feature>
<dbReference type="Proteomes" id="UP001177744">
    <property type="component" value="Unassembled WGS sequence"/>
</dbReference>
<dbReference type="InterPro" id="IPR001005">
    <property type="entry name" value="SANT/Myb"/>
</dbReference>
<dbReference type="GO" id="GO:0035267">
    <property type="term" value="C:NuA4 histone acetyltransferase complex"/>
    <property type="evidence" value="ECO:0007669"/>
    <property type="project" value="TreeGrafter"/>
</dbReference>
<dbReference type="PANTHER" id="PTHR46459">
    <property type="entry name" value="E1A-BINDING PROTEIN P400-RELATED"/>
    <property type="match status" value="1"/>
</dbReference>
<feature type="region of interest" description="Disordered" evidence="10">
    <location>
        <begin position="986"/>
        <end position="1014"/>
    </location>
</feature>
<sequence>MHHGSGPPNVQHQLQRSRAFPSSEEEQQAHPNPPPSPATPFAPSASPSAPQSPGYQVQQLMSRSPVAGPNVNLALQNVGPVVAGNPPLTLAPLPLPSPTSPGFQFSAQPRRFEHGSPSYIQVTSPLSQQVQTQSPTQPSPGPGPGLQNVRAGAPGPGLGLCSNSPTGGFVDASVLVRQISLSPSTGGHFVFQEGSGLAQMAQGAPVPLQHAGTPIAMRERRLSQPHGQPGGTVHHLGPQSPAASGGAGLPPLASPGHITTASLPPQISSIIQGQLVQQQQQQQQQVLQGPPLTRPLLPGVGGASAFGMTSPPPPSSPSRTSVPPGLSSLPLSCSGSRKTPKKLEEIPPASPELAQMRKQCLDSHLREMEALREAFKEYLIELFFLQHLQGNMMDFLAFKKKHYAPLQAYLRQNDLDLEEEEDEDEEEEEKSEVINDEVKVVTGKDGQTGTPVAIATQLPPNVSAAFSSQQQPFQQQALAGTLVAGAGNAIETDPFKRQQAGPPAEQSKRPRLEVGHQGVVFQHPGVNTGVPLQQLMPTVQGGMPPAPQAAQLAGQKQSQQQYDPSTGPPVQNAASLHTPPPPLPGRLPPAGLPTAPLPPTLQYPPQPPMGEPPTQLHVATKAQQPNTPGPVPPASQLPVPPQGTQPALLAPLPGKAQMQAPPPPSQPQMVASARPPTDPAQPSPRPPPTSSTSSIAPGSGSGPGPSPARASPVNRPSSAASKSLSPVTSRSPGAAVSAPPKPQSPAQNAAAPQDGSQDKLAEQMALENHIHQRIAELRKEGLWSLRRLPKLQEAPRPRAHWDYLLEEMQWMATDFAQERRWKVAAAKKLVRTVVRHHEEKKLREERGKREEQSRLRRIAASAAREIEYFWSNIEQVVEIKLQVELEERRKKALRLQEVSRKGKEPRPKGPDVLLESVLDPGAPGRKRKASTSLTDDEAEDEEETIEEEEANEGAVDHQTELSNLAMEAELPLIDLMKLYEGAFLPSFQWPQPPPGGEETSEEEDVDDGPGDQEGRRDVVLIDSLFIMDQFKAAERMGVGKPHTKDIAEVTAVAEGVLPKGSARISTTVKLSAPPLLHGMLRDYQMIGLDWLAKLYRKNLNGILADEAGLGKTVQIIAFFAHLACNEGNWGPHLVVVRSWNVLKWELELKRWCPGLKTLLYVGSHRELKAKRQGWTEPNSFHVCITSYKQFFRGYAALTRVRWRCLVIDEMQRVKGLSERHWEAVFTLQSQQRLLLIDAPLHNTFLELWTMVHFLIPGLSRPYLHVPLKAPTEENQDYYHKVVIRLHRVTQPFILRRTKRDVEKQLTKRYEHVLKCRLTSRQKALYEDVILQPGTQEVLKGGHFVDVLSILLRLQRICNHPGLVEPRLPQSSFSAQPLQLRLASLVLKVLDRDAWKEADLSIFDLIGLENTMTRHEAELLCKKRVTRKLMEELFTAPPPPGRPPAVRLKPSRLFQPVQYGQKPEGRTVAFPSAHPPRTATSTAATATPQSHGRGRPPIATFSANPDAKAAAAPQAPTGAPRPQAASTCSTAPSPAHPAKLRAQTAPQASALGPSQPQPQAPSHPAGQSTLPQGLLLTSQAQARLPSGEVVKIAQLASLAGPPSRVAQPETPVTLQFQGNKFTLSHSQLRQLTAGQPLQLQGSVLQIVSAPGQSYLRPPGPMVMQTVSQAGALSALGSKPPTSGPGPAPGAPPVGVPGRVAVNPLTVGEPGMASKPASPIGGPTQEDKTRLLKERLDQVYSVNERRCSRAPVYGTDLLAVCSLACRERGSGLGALGRRPGKGARPASVYTSASHSQRDLILTLTQRQESLQDVIDRVACVIPPVVASPPALCVSRPPSLYSHRMRIFRHRLREHTAPYAQQLQRVTALRSLQFPELRLVQLDSGKLEALAMLLKKLRSERRRVLIVSQMVLMLDILEMFLNFHFLTYIRIDENANSEQRQELVKSFNRDRRIFCVLLSTRSRSAGLSLMEADAVVFYDHDLNPVLDAQAQRWCDKIGRRKDVHVYRLVSGNSVEEKLLKNGTKDLIREVAAQGNDYSMAFLTQRTIQELFEVCTPMEDTGFPVKAEEFVVLPQEPTVTETIAPKIARPFIEALKSIECLEGDAQEPAGEAVPGSPDPDGSRDQEPSQLEELADFMEQLTPIEKYALNYLELFHASIGHDKERNGEQDAVLTAVRAWEAQNLRALQEEEARAQQEQEQEQLLTYTREDAYNAEYIYEGADGQTEVMPQLWTPPTPPQDDNDIYIDSVMCLVYEATPIPESKLPPVYVRKERRRHRTDPSAAGRKKKQRHGEAVVPPRSLFDRATPGLLKMRREGKEQKKNLLLKQQTQFAKPLPTFAKPAAESVAHQEDWALLQAVKQLLELPLNLTIVSPAHTPNWDLVSDVVNSCSRIYRSSKQCRSRYESVLIPREEGKSKNNRPLRTGQIYAQDENATHTQLYTSHFDLMKMTAGKRSPPIKPLLGMNPFQKNPKHASVLAESGINYDKPLPPIQVASLRAERIAKEKKALADQQKAQQPPVTQPPPPPPQPQPPPPQQPPPPLPQPPAAAGSQQPSGPPTVQPPTQAQPPAQPVQPPQKAPPAITTVGSAAVLQAGAMKTSVTGTSMPAGTVSGNVIVNTIAGVPAATFQSINKRLASPVAPGALTSSGGSAPAQVVHTQPRAVGSPATSDLVSLAPTQGVRAVTSVTASAVVTTSLAAVQTPARSLVTQVSQGVQLPGKTLTPAHFQLLRQQQQQQQQQHAAAAPPPPSQAQVPQLQGQAQSPAQIKAVSKLTPEHLVKMQKQKLQLPQQAPPPQAPAGPPPPSAQVQVQPPPPAQQPSPQLTTVTASRPGALLTGTTVANLQVARLTRVPTSQLQAQGQMQAQAPPPAQVALAKPPVVSVPAAVVSSPGVTTLPMNVAGISVAIGQPQKATGQTVVAQPVHVQQLLKLKQQAVQQQKAIQPQAAPGPATVQQKITAQQIAAQGQPQKVTYATQPALKTQFLTTPISQAQKLAGTQQVQTQIQVAKLPQVVQQPSPVAGIPQAASASQQASPQTVTLTQAAAGQQVQMIPAVTAAAQVVQQKLMQQQVVTTAAAQLQAPGVPNPTQVPASADSPGQQPKLQMRESRRLGPPPSRSPSGQNRQVHLLLNWGPRPVRFSPCRAAASGASQRLSGRSFCTDQWEARLGSFSGSLDLPAASRAAGLGPSLQDPPAPHVPHITGATRTAVSHRDALKPSTVRTAQRWLVWFGPNGNTSWSLERPSEAGQLRPGTARRLLPPLLHVTCWNLPRSHLVPCHRSGYDAYPACVEDDAGIELPFQRGATVTCFPADGTCQLLPIPALLGPSQLSDVALRGSSRS</sequence>
<keyword evidence="9" id="KW-0175">Coiled coil</keyword>
<keyword evidence="3" id="KW-0378">Hydrolase</keyword>
<dbReference type="InterPro" id="IPR038718">
    <property type="entry name" value="SNF2-like_sf"/>
</dbReference>
<feature type="region of interest" description="Disordered" evidence="10">
    <location>
        <begin position="3072"/>
        <end position="3114"/>
    </location>
</feature>
<feature type="region of interest" description="Disordered" evidence="10">
    <location>
        <begin position="2497"/>
        <end position="2575"/>
    </location>
</feature>
<evidence type="ECO:0000313" key="15">
    <source>
        <dbReference type="EMBL" id="KAK1328222.1"/>
    </source>
</evidence>
<evidence type="ECO:0000313" key="16">
    <source>
        <dbReference type="Proteomes" id="UP001177744"/>
    </source>
</evidence>
<feature type="compositionally biased region" description="Pro residues" evidence="10">
    <location>
        <begin position="2513"/>
        <end position="2539"/>
    </location>
</feature>
<feature type="compositionally biased region" description="Low complexity" evidence="10">
    <location>
        <begin position="236"/>
        <end position="256"/>
    </location>
</feature>
<feature type="compositionally biased region" description="Pro residues" evidence="10">
    <location>
        <begin position="31"/>
        <end position="40"/>
    </location>
</feature>
<dbReference type="FunFam" id="3.40.50.10810:FF:000005">
    <property type="entry name" value="Photoperiod-independent early flowering 1"/>
    <property type="match status" value="1"/>
</dbReference>
<feature type="domain" description="Helicase C-terminal" evidence="13">
    <location>
        <begin position="1886"/>
        <end position="2035"/>
    </location>
</feature>
<evidence type="ECO:0000256" key="10">
    <source>
        <dbReference type="SAM" id="MobiDB-lite"/>
    </source>
</evidence>
<feature type="domain" description="Myb-like" evidence="11">
    <location>
        <begin position="2344"/>
        <end position="2402"/>
    </location>
</feature>
<evidence type="ECO:0000259" key="11">
    <source>
        <dbReference type="PROSITE" id="PS50090"/>
    </source>
</evidence>
<feature type="compositionally biased region" description="Pro residues" evidence="10">
    <location>
        <begin position="2783"/>
        <end position="2810"/>
    </location>
</feature>
<dbReference type="SMART" id="SM00490">
    <property type="entry name" value="HELICc"/>
    <property type="match status" value="1"/>
</dbReference>
<feature type="compositionally biased region" description="Polar residues" evidence="10">
    <location>
        <begin position="714"/>
        <end position="731"/>
    </location>
</feature>
<evidence type="ECO:0000256" key="2">
    <source>
        <dbReference type="ARBA" id="ARBA00022741"/>
    </source>
</evidence>
<dbReference type="InterPro" id="IPR014001">
    <property type="entry name" value="Helicase_ATP-bd"/>
</dbReference>
<evidence type="ECO:0000256" key="3">
    <source>
        <dbReference type="ARBA" id="ARBA00022801"/>
    </source>
</evidence>
<dbReference type="InterPro" id="IPR014012">
    <property type="entry name" value="HSA_dom"/>
</dbReference>
<dbReference type="PROSITE" id="PS51192">
    <property type="entry name" value="HELICASE_ATP_BIND_1"/>
    <property type="match status" value="1"/>
</dbReference>
<dbReference type="Pfam" id="PF15790">
    <property type="entry name" value="EP400_N"/>
    <property type="match status" value="1"/>
</dbReference>
<dbReference type="InterPro" id="IPR000330">
    <property type="entry name" value="SNF2_N"/>
</dbReference>
<name>A0AA40HBF2_CNENI</name>
<feature type="compositionally biased region" description="Pro residues" evidence="10">
    <location>
        <begin position="2548"/>
        <end position="2572"/>
    </location>
</feature>
<evidence type="ECO:0000259" key="14">
    <source>
        <dbReference type="PROSITE" id="PS51204"/>
    </source>
</evidence>
<feature type="compositionally biased region" description="Low complexity" evidence="10">
    <location>
        <begin position="123"/>
        <end position="136"/>
    </location>
</feature>
<dbReference type="EMBL" id="JAULJE010000023">
    <property type="protein sequence ID" value="KAK1328222.1"/>
    <property type="molecule type" value="Genomic_DNA"/>
</dbReference>
<feature type="coiled-coil region" evidence="9">
    <location>
        <begin position="2175"/>
        <end position="2204"/>
    </location>
</feature>
<comment type="caution">
    <text evidence="15">The sequence shown here is derived from an EMBL/GenBank/DDBJ whole genome shotgun (WGS) entry which is preliminary data.</text>
</comment>
<organism evidence="15 16">
    <name type="scientific">Cnephaeus nilssonii</name>
    <name type="common">Northern bat</name>
    <name type="synonym">Eptesicus nilssonii</name>
    <dbReference type="NCBI Taxonomy" id="3371016"/>
    <lineage>
        <taxon>Eukaryota</taxon>
        <taxon>Metazoa</taxon>
        <taxon>Chordata</taxon>
        <taxon>Craniata</taxon>
        <taxon>Vertebrata</taxon>
        <taxon>Euteleostomi</taxon>
        <taxon>Mammalia</taxon>
        <taxon>Eutheria</taxon>
        <taxon>Laurasiatheria</taxon>
        <taxon>Chiroptera</taxon>
        <taxon>Yangochiroptera</taxon>
        <taxon>Vespertilionidae</taxon>
        <taxon>Cnephaeus</taxon>
    </lineage>
</organism>
<feature type="compositionally biased region" description="Acidic residues" evidence="10">
    <location>
        <begin position="998"/>
        <end position="1010"/>
    </location>
</feature>
<keyword evidence="2" id="KW-0547">Nucleotide-binding</keyword>
<evidence type="ECO:0000256" key="8">
    <source>
        <dbReference type="ARBA" id="ARBA00023242"/>
    </source>
</evidence>
<feature type="region of interest" description="Disordered" evidence="10">
    <location>
        <begin position="1"/>
        <end position="71"/>
    </location>
</feature>
<feature type="region of interest" description="Disordered" evidence="10">
    <location>
        <begin position="2102"/>
        <end position="2124"/>
    </location>
</feature>
<dbReference type="InterPro" id="IPR049730">
    <property type="entry name" value="SNF2/RAD54-like_C"/>
</dbReference>
<dbReference type="PROSITE" id="PS50090">
    <property type="entry name" value="MYB_LIKE"/>
    <property type="match status" value="1"/>
</dbReference>
<evidence type="ECO:0000256" key="1">
    <source>
        <dbReference type="ARBA" id="ARBA00004123"/>
    </source>
</evidence>
<evidence type="ECO:0000259" key="13">
    <source>
        <dbReference type="PROSITE" id="PS51194"/>
    </source>
</evidence>
<feature type="compositionally biased region" description="Low complexity" evidence="10">
    <location>
        <begin position="317"/>
        <end position="336"/>
    </location>
</feature>
<feature type="domain" description="HSA" evidence="14">
    <location>
        <begin position="788"/>
        <end position="860"/>
    </location>
</feature>
<dbReference type="Gene3D" id="3.40.50.10810">
    <property type="entry name" value="Tandem AAA-ATPase domain"/>
    <property type="match status" value="1"/>
</dbReference>
<feature type="compositionally biased region" description="Pro residues" evidence="10">
    <location>
        <begin position="676"/>
        <end position="689"/>
    </location>
</feature>
<feature type="compositionally biased region" description="Polar residues" evidence="10">
    <location>
        <begin position="3076"/>
        <end position="3092"/>
    </location>
</feature>
<dbReference type="PANTHER" id="PTHR46459:SF1">
    <property type="entry name" value="E1A-BINDING PROTEIN P400"/>
    <property type="match status" value="1"/>
</dbReference>
<feature type="region of interest" description="Disordered" evidence="10">
    <location>
        <begin position="898"/>
        <end position="957"/>
    </location>
</feature>
<protein>
    <recommendedName>
        <fullName evidence="17">E1A-binding protein p400</fullName>
    </recommendedName>
</protein>
<dbReference type="GO" id="GO:0004386">
    <property type="term" value="F:helicase activity"/>
    <property type="evidence" value="ECO:0007669"/>
    <property type="project" value="UniProtKB-KW"/>
</dbReference>
<feature type="compositionally biased region" description="Low complexity" evidence="10">
    <location>
        <begin position="2503"/>
        <end position="2512"/>
    </location>
</feature>
<feature type="region of interest" description="Disordered" evidence="10">
    <location>
        <begin position="222"/>
        <end position="261"/>
    </location>
</feature>
<keyword evidence="8" id="KW-0539">Nucleus</keyword>
<keyword evidence="5" id="KW-0067">ATP-binding</keyword>
<feature type="compositionally biased region" description="Acidic residues" evidence="10">
    <location>
        <begin position="934"/>
        <end position="951"/>
    </location>
</feature>
<dbReference type="SMART" id="SM00573">
    <property type="entry name" value="HSA"/>
    <property type="match status" value="1"/>
</dbReference>
<proteinExistence type="predicted"/>
<feature type="compositionally biased region" description="Low complexity" evidence="10">
    <location>
        <begin position="540"/>
        <end position="561"/>
    </location>
</feature>
<feature type="compositionally biased region" description="Low complexity" evidence="10">
    <location>
        <begin position="2722"/>
        <end position="2736"/>
    </location>
</feature>
<feature type="compositionally biased region" description="Low complexity" evidence="10">
    <location>
        <begin position="41"/>
        <end position="53"/>
    </location>
</feature>
<feature type="region of interest" description="Disordered" evidence="10">
    <location>
        <begin position="2722"/>
        <end position="2758"/>
    </location>
</feature>
<dbReference type="CDD" id="cd18793">
    <property type="entry name" value="SF2_C_SNF"/>
    <property type="match status" value="1"/>
</dbReference>
<dbReference type="GO" id="GO:0005524">
    <property type="term" value="F:ATP binding"/>
    <property type="evidence" value="ECO:0007669"/>
    <property type="project" value="UniProtKB-KW"/>
</dbReference>
<comment type="subcellular location">
    <subcellularLocation>
        <location evidence="1">Nucleus</location>
    </subcellularLocation>
</comment>
<dbReference type="GO" id="GO:0003677">
    <property type="term" value="F:DNA binding"/>
    <property type="evidence" value="ECO:0007669"/>
    <property type="project" value="UniProtKB-KW"/>
</dbReference>
<dbReference type="InterPro" id="IPR027417">
    <property type="entry name" value="P-loop_NTPase"/>
</dbReference>
<dbReference type="GO" id="GO:0016787">
    <property type="term" value="F:hydrolase activity"/>
    <property type="evidence" value="ECO:0007669"/>
    <property type="project" value="UniProtKB-KW"/>
</dbReference>
<feature type="compositionally biased region" description="Low complexity" evidence="10">
    <location>
        <begin position="734"/>
        <end position="753"/>
    </location>
</feature>
<dbReference type="Pfam" id="PF00271">
    <property type="entry name" value="Helicase_C"/>
    <property type="match status" value="1"/>
</dbReference>
<dbReference type="GO" id="GO:0000812">
    <property type="term" value="C:Swr1 complex"/>
    <property type="evidence" value="ECO:0007669"/>
    <property type="project" value="TreeGrafter"/>
</dbReference>
<dbReference type="Gene3D" id="3.40.50.300">
    <property type="entry name" value="P-loop containing nucleotide triphosphate hydrolases"/>
    <property type="match status" value="2"/>
</dbReference>
<feature type="compositionally biased region" description="Low complexity" evidence="10">
    <location>
        <begin position="1544"/>
        <end position="1553"/>
    </location>
</feature>
<feature type="compositionally biased region" description="Basic and acidic residues" evidence="10">
    <location>
        <begin position="898"/>
        <end position="909"/>
    </location>
</feature>
<feature type="coiled-coil region" evidence="9">
    <location>
        <begin position="410"/>
        <end position="437"/>
    </location>
</feature>
<dbReference type="GO" id="GO:0006325">
    <property type="term" value="P:chromatin organization"/>
    <property type="evidence" value="ECO:0007669"/>
    <property type="project" value="UniProtKB-KW"/>
</dbReference>
<feature type="domain" description="Helicase ATP-binding" evidence="12">
    <location>
        <begin position="1092"/>
        <end position="1257"/>
    </location>
</feature>
<feature type="compositionally biased region" description="Low complexity" evidence="10">
    <location>
        <begin position="1470"/>
        <end position="1487"/>
    </location>
</feature>
<evidence type="ECO:0000256" key="5">
    <source>
        <dbReference type="ARBA" id="ARBA00022840"/>
    </source>
</evidence>
<dbReference type="PROSITE" id="PS51194">
    <property type="entry name" value="HELICASE_CTER"/>
    <property type="match status" value="1"/>
</dbReference>
<accession>A0AA40HBF2</accession>
<dbReference type="Pfam" id="PF00176">
    <property type="entry name" value="SNF2-rel_dom"/>
    <property type="match status" value="1"/>
</dbReference>
<evidence type="ECO:0000256" key="7">
    <source>
        <dbReference type="ARBA" id="ARBA00023125"/>
    </source>
</evidence>
<keyword evidence="7" id="KW-0238">DNA-binding</keyword>
<keyword evidence="4" id="KW-0347">Helicase</keyword>
<keyword evidence="6" id="KW-0156">Chromatin regulator</keyword>
<evidence type="ECO:0000259" key="12">
    <source>
        <dbReference type="PROSITE" id="PS51192"/>
    </source>
</evidence>
<dbReference type="PROSITE" id="PS51204">
    <property type="entry name" value="HSA"/>
    <property type="match status" value="1"/>
</dbReference>
<evidence type="ECO:0000256" key="4">
    <source>
        <dbReference type="ARBA" id="ARBA00022806"/>
    </source>
</evidence>
<dbReference type="GO" id="GO:0006281">
    <property type="term" value="P:DNA repair"/>
    <property type="evidence" value="ECO:0007669"/>
    <property type="project" value="TreeGrafter"/>
</dbReference>
<feature type="compositionally biased region" description="Pro residues" evidence="10">
    <location>
        <begin position="578"/>
        <end position="611"/>
    </location>
</feature>
<feature type="compositionally biased region" description="Polar residues" evidence="10">
    <location>
        <begin position="562"/>
        <end position="575"/>
    </location>
</feature>